<comment type="subcellular location">
    <subcellularLocation>
        <location evidence="1">Secreted</location>
    </subcellularLocation>
</comment>
<evidence type="ECO:0000256" key="7">
    <source>
        <dbReference type="ARBA" id="ARBA00023157"/>
    </source>
</evidence>
<protein>
    <recommendedName>
        <fullName evidence="11">Cutinase</fullName>
    </recommendedName>
</protein>
<dbReference type="PANTHER" id="PTHR33630">
    <property type="entry name" value="CUTINASE RV1984C-RELATED-RELATED"/>
    <property type="match status" value="1"/>
</dbReference>
<accession>A0A2N3NI83</accession>
<feature type="signal peptide" evidence="8">
    <location>
        <begin position="1"/>
        <end position="15"/>
    </location>
</feature>
<reference evidence="9 10" key="1">
    <citation type="journal article" date="2017" name="G3 (Bethesda)">
        <title>First Draft Genome Sequence of the Pathogenic Fungus Lomentospora prolificans (Formerly Scedosporium prolificans).</title>
        <authorList>
            <person name="Luo R."/>
            <person name="Zimin A."/>
            <person name="Workman R."/>
            <person name="Fan Y."/>
            <person name="Pertea G."/>
            <person name="Grossman N."/>
            <person name="Wear M.P."/>
            <person name="Jia B."/>
            <person name="Miller H."/>
            <person name="Casadevall A."/>
            <person name="Timp W."/>
            <person name="Zhang S.X."/>
            <person name="Salzberg S.L."/>
        </authorList>
    </citation>
    <scope>NUCLEOTIDE SEQUENCE [LARGE SCALE GENOMIC DNA]</scope>
    <source>
        <strain evidence="9 10">JHH-5317</strain>
    </source>
</reference>
<dbReference type="VEuPathDB" id="FungiDB:jhhlp_001358"/>
<evidence type="ECO:0000313" key="10">
    <source>
        <dbReference type="Proteomes" id="UP000233524"/>
    </source>
</evidence>
<dbReference type="InterPro" id="IPR043579">
    <property type="entry name" value="CUTINASE_2"/>
</dbReference>
<dbReference type="Pfam" id="PF01083">
    <property type="entry name" value="Cutinase"/>
    <property type="match status" value="1"/>
</dbReference>
<dbReference type="PANTHER" id="PTHR33630:SF13">
    <property type="entry name" value="ACETYLXYLAN ESTERASE"/>
    <property type="match status" value="1"/>
</dbReference>
<dbReference type="SMART" id="SM01110">
    <property type="entry name" value="Cutinase"/>
    <property type="match status" value="1"/>
</dbReference>
<dbReference type="Gene3D" id="3.40.50.1820">
    <property type="entry name" value="alpha/beta hydrolase"/>
    <property type="match status" value="1"/>
</dbReference>
<keyword evidence="4" id="KW-0964">Secreted</keyword>
<evidence type="ECO:0000256" key="4">
    <source>
        <dbReference type="ARBA" id="ARBA00022525"/>
    </source>
</evidence>
<dbReference type="GO" id="GO:0005576">
    <property type="term" value="C:extracellular region"/>
    <property type="evidence" value="ECO:0007669"/>
    <property type="project" value="UniProtKB-SubCell"/>
</dbReference>
<keyword evidence="3" id="KW-0719">Serine esterase</keyword>
<dbReference type="SUPFAM" id="SSF53474">
    <property type="entry name" value="alpha/beta-Hydrolases"/>
    <property type="match status" value="1"/>
</dbReference>
<comment type="caution">
    <text evidence="9">The sequence shown here is derived from an EMBL/GenBank/DDBJ whole genome shotgun (WGS) entry which is preliminary data.</text>
</comment>
<dbReference type="InParanoid" id="A0A2N3NI83"/>
<evidence type="ECO:0000313" key="9">
    <source>
        <dbReference type="EMBL" id="PKS12062.1"/>
    </source>
</evidence>
<name>A0A2N3NI83_9PEZI</name>
<dbReference type="InterPro" id="IPR029058">
    <property type="entry name" value="AB_hydrolase_fold"/>
</dbReference>
<dbReference type="InterPro" id="IPR000675">
    <property type="entry name" value="Cutinase/axe"/>
</dbReference>
<evidence type="ECO:0008006" key="11">
    <source>
        <dbReference type="Google" id="ProtNLM"/>
    </source>
</evidence>
<evidence type="ECO:0000256" key="5">
    <source>
        <dbReference type="ARBA" id="ARBA00022729"/>
    </source>
</evidence>
<dbReference type="PROSITE" id="PS00931">
    <property type="entry name" value="CUTINASE_2"/>
    <property type="match status" value="1"/>
</dbReference>
<dbReference type="OrthoDB" id="2586582at2759"/>
<evidence type="ECO:0000256" key="2">
    <source>
        <dbReference type="ARBA" id="ARBA00007534"/>
    </source>
</evidence>
<proteinExistence type="inferred from homology"/>
<evidence type="ECO:0000256" key="6">
    <source>
        <dbReference type="ARBA" id="ARBA00022801"/>
    </source>
</evidence>
<keyword evidence="5 8" id="KW-0732">Signal</keyword>
<feature type="chain" id="PRO_5014736215" description="Cutinase" evidence="8">
    <location>
        <begin position="16"/>
        <end position="237"/>
    </location>
</feature>
<dbReference type="EMBL" id="NLAX01000004">
    <property type="protein sequence ID" value="PKS12062.1"/>
    <property type="molecule type" value="Genomic_DNA"/>
</dbReference>
<keyword evidence="6" id="KW-0378">Hydrolase</keyword>
<evidence type="ECO:0000256" key="1">
    <source>
        <dbReference type="ARBA" id="ARBA00004613"/>
    </source>
</evidence>
<dbReference type="Proteomes" id="UP000233524">
    <property type="component" value="Unassembled WGS sequence"/>
</dbReference>
<keyword evidence="10" id="KW-1185">Reference proteome</keyword>
<dbReference type="AlphaFoldDB" id="A0A2N3NI83"/>
<sequence>MLAALLFLVTAHVAALPNGSSVLSPRQVLPTTCKDVHLFLARGAGDPYPGTQGPLVDVVCEGLVSCDHEDVLYVGTFDRVCDSVTTGVVNATRQITEYAQKCPDSKLVLCGHSEGAAVILNTIGGGGSTCPGGTMPESSPIDPTTAPGSHVVAVAITGDMRHTAGQTYNVGTGAAKSGIWPRSQAELSGLTAWEHHMRSWCDDADPVCAGGNSVAAHGAYMDRKKEIAAWIREMLGV</sequence>
<comment type="similarity">
    <text evidence="2">Belongs to the cutinase family.</text>
</comment>
<organism evidence="9 10">
    <name type="scientific">Lomentospora prolificans</name>
    <dbReference type="NCBI Taxonomy" id="41688"/>
    <lineage>
        <taxon>Eukaryota</taxon>
        <taxon>Fungi</taxon>
        <taxon>Dikarya</taxon>
        <taxon>Ascomycota</taxon>
        <taxon>Pezizomycotina</taxon>
        <taxon>Sordariomycetes</taxon>
        <taxon>Hypocreomycetidae</taxon>
        <taxon>Microascales</taxon>
        <taxon>Microascaceae</taxon>
        <taxon>Lomentospora</taxon>
    </lineage>
</organism>
<evidence type="ECO:0000256" key="3">
    <source>
        <dbReference type="ARBA" id="ARBA00022487"/>
    </source>
</evidence>
<keyword evidence="7" id="KW-1015">Disulfide bond</keyword>
<gene>
    <name evidence="9" type="ORF">jhhlp_001358</name>
</gene>
<evidence type="ECO:0000256" key="8">
    <source>
        <dbReference type="SAM" id="SignalP"/>
    </source>
</evidence>
<dbReference type="GO" id="GO:0052689">
    <property type="term" value="F:carboxylic ester hydrolase activity"/>
    <property type="evidence" value="ECO:0007669"/>
    <property type="project" value="UniProtKB-KW"/>
</dbReference>